<protein>
    <submittedName>
        <fullName evidence="1">Uncharacterized protein</fullName>
    </submittedName>
</protein>
<sequence>MRAQHLMTITDHQTSSQLTRTNNTCMHAYKPVNSATANQRCS</sequence>
<proteinExistence type="predicted"/>
<reference evidence="1" key="2">
    <citation type="journal article" date="2015" name="Data Brief">
        <title>Shoot transcriptome of the giant reed, Arundo donax.</title>
        <authorList>
            <person name="Barrero R.A."/>
            <person name="Guerrero F.D."/>
            <person name="Moolhuijzen P."/>
            <person name="Goolsby J.A."/>
            <person name="Tidwell J."/>
            <person name="Bellgard S.E."/>
            <person name="Bellgard M.I."/>
        </authorList>
    </citation>
    <scope>NUCLEOTIDE SEQUENCE</scope>
    <source>
        <tissue evidence="1">Shoot tissue taken approximately 20 cm above the soil surface</tissue>
    </source>
</reference>
<evidence type="ECO:0000313" key="1">
    <source>
        <dbReference type="EMBL" id="JAD68689.1"/>
    </source>
</evidence>
<dbReference type="EMBL" id="GBRH01229206">
    <property type="protein sequence ID" value="JAD68689.1"/>
    <property type="molecule type" value="Transcribed_RNA"/>
</dbReference>
<name>A0A0A9BXE3_ARUDO</name>
<accession>A0A0A9BXE3</accession>
<reference evidence="1" key="1">
    <citation type="submission" date="2014-09" db="EMBL/GenBank/DDBJ databases">
        <authorList>
            <person name="Magalhaes I.L.F."/>
            <person name="Oliveira U."/>
            <person name="Santos F.R."/>
            <person name="Vidigal T.H.D.A."/>
            <person name="Brescovit A.D."/>
            <person name="Santos A.J."/>
        </authorList>
    </citation>
    <scope>NUCLEOTIDE SEQUENCE</scope>
    <source>
        <tissue evidence="1">Shoot tissue taken approximately 20 cm above the soil surface</tissue>
    </source>
</reference>
<dbReference type="AlphaFoldDB" id="A0A0A9BXE3"/>
<organism evidence="1">
    <name type="scientific">Arundo donax</name>
    <name type="common">Giant reed</name>
    <name type="synonym">Donax arundinaceus</name>
    <dbReference type="NCBI Taxonomy" id="35708"/>
    <lineage>
        <taxon>Eukaryota</taxon>
        <taxon>Viridiplantae</taxon>
        <taxon>Streptophyta</taxon>
        <taxon>Embryophyta</taxon>
        <taxon>Tracheophyta</taxon>
        <taxon>Spermatophyta</taxon>
        <taxon>Magnoliopsida</taxon>
        <taxon>Liliopsida</taxon>
        <taxon>Poales</taxon>
        <taxon>Poaceae</taxon>
        <taxon>PACMAD clade</taxon>
        <taxon>Arundinoideae</taxon>
        <taxon>Arundineae</taxon>
        <taxon>Arundo</taxon>
    </lineage>
</organism>